<organism evidence="1 2">
    <name type="scientific">Stenotrophomonas phage Siara</name>
    <dbReference type="NCBI Taxonomy" id="2859658"/>
    <lineage>
        <taxon>Viruses</taxon>
        <taxon>Duplodnaviria</taxon>
        <taxon>Heunggongvirae</taxon>
        <taxon>Uroviricota</taxon>
        <taxon>Caudoviricetes</taxon>
        <taxon>Beaumontvirinae</taxon>
        <taxon>Siaravirus</taxon>
        <taxon>Siaravirus siara</taxon>
    </lineage>
</organism>
<sequence>MHNHYKFTIFHKGFSYEVEAKVVTDTDGSGRPLIEVQLYKPEDSEDVLELVNLIGVDELRSRIIDAYNELEYLDLRN</sequence>
<protein>
    <submittedName>
        <fullName evidence="1">Uncharacterized protein</fullName>
    </submittedName>
</protein>
<gene>
    <name evidence="1" type="ORF">CPT_Siara_085</name>
</gene>
<keyword evidence="2" id="KW-1185">Reference proteome</keyword>
<proteinExistence type="predicted"/>
<name>A0AAE7WMD0_9CAUD</name>
<reference evidence="1" key="1">
    <citation type="submission" date="2021-06" db="EMBL/GenBank/DDBJ databases">
        <title>Complete genome sequence of Stenotrophomonas maltophilia phage Siara.</title>
        <authorList>
            <person name="Marmion J."/>
            <person name="Tate N."/>
            <person name="Clark J."/>
            <person name="Le T."/>
            <person name="Liu M."/>
            <person name="Burrowes B."/>
            <person name="Gill J."/>
        </authorList>
    </citation>
    <scope>NUCLEOTIDE SEQUENCE</scope>
</reference>
<accession>A0AAE7WMD0</accession>
<evidence type="ECO:0000313" key="2">
    <source>
        <dbReference type="Proteomes" id="UP000827319"/>
    </source>
</evidence>
<evidence type="ECO:0000313" key="1">
    <source>
        <dbReference type="EMBL" id="QYW02085.1"/>
    </source>
</evidence>
<dbReference type="Proteomes" id="UP000827319">
    <property type="component" value="Segment"/>
</dbReference>
<dbReference type="EMBL" id="MZ326859">
    <property type="protein sequence ID" value="QYW02085.1"/>
    <property type="molecule type" value="Genomic_DNA"/>
</dbReference>